<evidence type="ECO:0000313" key="2">
    <source>
        <dbReference type="Proteomes" id="UP001381693"/>
    </source>
</evidence>
<reference evidence="1 2" key="1">
    <citation type="submission" date="2023-11" db="EMBL/GenBank/DDBJ databases">
        <title>Halocaridina rubra genome assembly.</title>
        <authorList>
            <person name="Smith C."/>
        </authorList>
    </citation>
    <scope>NUCLEOTIDE SEQUENCE [LARGE SCALE GENOMIC DNA]</scope>
    <source>
        <strain evidence="1">EP-1</strain>
        <tissue evidence="1">Whole</tissue>
    </source>
</reference>
<dbReference type="AlphaFoldDB" id="A0AAN8XTY4"/>
<accession>A0AAN8XTY4</accession>
<evidence type="ECO:0000313" key="1">
    <source>
        <dbReference type="EMBL" id="KAK7084154.1"/>
    </source>
</evidence>
<name>A0AAN8XTY4_HALRR</name>
<sequence length="102" mass="11679">MLVLENKSLIIQTAYEQARTLEMAKKHSASSPWANQNDFWRRMAPPLKIRGLAAAKVSTPFLFRNLLAEWKPTAIEYAIANETFIEKATECMLLEEIIRPSN</sequence>
<gene>
    <name evidence="1" type="ORF">SK128_006297</name>
</gene>
<comment type="caution">
    <text evidence="1">The sequence shown here is derived from an EMBL/GenBank/DDBJ whole genome shotgun (WGS) entry which is preliminary data.</text>
</comment>
<organism evidence="1 2">
    <name type="scientific">Halocaridina rubra</name>
    <name type="common">Hawaiian red shrimp</name>
    <dbReference type="NCBI Taxonomy" id="373956"/>
    <lineage>
        <taxon>Eukaryota</taxon>
        <taxon>Metazoa</taxon>
        <taxon>Ecdysozoa</taxon>
        <taxon>Arthropoda</taxon>
        <taxon>Crustacea</taxon>
        <taxon>Multicrustacea</taxon>
        <taxon>Malacostraca</taxon>
        <taxon>Eumalacostraca</taxon>
        <taxon>Eucarida</taxon>
        <taxon>Decapoda</taxon>
        <taxon>Pleocyemata</taxon>
        <taxon>Caridea</taxon>
        <taxon>Atyoidea</taxon>
        <taxon>Atyidae</taxon>
        <taxon>Halocaridina</taxon>
    </lineage>
</organism>
<dbReference type="EMBL" id="JAXCGZ010002242">
    <property type="protein sequence ID" value="KAK7084154.1"/>
    <property type="molecule type" value="Genomic_DNA"/>
</dbReference>
<proteinExistence type="predicted"/>
<keyword evidence="2" id="KW-1185">Reference proteome</keyword>
<dbReference type="Proteomes" id="UP001381693">
    <property type="component" value="Unassembled WGS sequence"/>
</dbReference>
<protein>
    <submittedName>
        <fullName evidence="1">Uncharacterized protein</fullName>
    </submittedName>
</protein>